<dbReference type="EMBL" id="JACCCF010000001">
    <property type="protein sequence ID" value="NYE41998.1"/>
    <property type="molecule type" value="Genomic_DNA"/>
</dbReference>
<gene>
    <name evidence="2" type="ORF">HEB29_003009</name>
    <name evidence="1" type="ORF">Sfulv_31820</name>
</gene>
<protein>
    <submittedName>
        <fullName evidence="1">Uncharacterized protein</fullName>
    </submittedName>
</protein>
<reference evidence="2 4" key="2">
    <citation type="submission" date="2020-07" db="EMBL/GenBank/DDBJ databases">
        <title>Sequencing the genomes of 1000 actinobacteria strains.</title>
        <authorList>
            <person name="Klenk H.-P."/>
        </authorList>
    </citation>
    <scope>NUCLEOTIDE SEQUENCE [LARGE SCALE GENOMIC DNA]</scope>
    <source>
        <strain evidence="2 4">DSM 41455</strain>
    </source>
</reference>
<reference evidence="1 3" key="1">
    <citation type="submission" date="2020-05" db="EMBL/GenBank/DDBJ databases">
        <title>Whole genome shotgun sequence of Streptomyces fulvorobeus NBRC 15897.</title>
        <authorList>
            <person name="Komaki H."/>
            <person name="Tamura T."/>
        </authorList>
    </citation>
    <scope>NUCLEOTIDE SEQUENCE [LARGE SCALE GENOMIC DNA]</scope>
    <source>
        <strain evidence="1 3">NBRC 15897</strain>
    </source>
</reference>
<evidence type="ECO:0000313" key="4">
    <source>
        <dbReference type="Proteomes" id="UP000530403"/>
    </source>
</evidence>
<dbReference type="Pfam" id="PF13148">
    <property type="entry name" value="DUF3987"/>
    <property type="match status" value="1"/>
</dbReference>
<comment type="caution">
    <text evidence="1">The sequence shown here is derived from an EMBL/GenBank/DDBJ whole genome shotgun (WGS) entry which is preliminary data.</text>
</comment>
<evidence type="ECO:0000313" key="1">
    <source>
        <dbReference type="EMBL" id="GFM98371.1"/>
    </source>
</evidence>
<proteinExistence type="predicted"/>
<name>A0A7J0C7E3_9ACTN</name>
<evidence type="ECO:0000313" key="3">
    <source>
        <dbReference type="Proteomes" id="UP000498980"/>
    </source>
</evidence>
<dbReference type="Proteomes" id="UP000498980">
    <property type="component" value="Unassembled WGS sequence"/>
</dbReference>
<dbReference type="InterPro" id="IPR025048">
    <property type="entry name" value="DUF3987"/>
</dbReference>
<accession>A0A7J0C7E3</accession>
<dbReference type="EMBL" id="BLWC01000001">
    <property type="protein sequence ID" value="GFM98371.1"/>
    <property type="molecule type" value="Genomic_DNA"/>
</dbReference>
<evidence type="ECO:0000313" key="2">
    <source>
        <dbReference type="EMBL" id="NYE41998.1"/>
    </source>
</evidence>
<dbReference type="AlphaFoldDB" id="A0A7J0C7E3"/>
<organism evidence="1 3">
    <name type="scientific">Streptomyces fulvorobeus</name>
    <dbReference type="NCBI Taxonomy" id="284028"/>
    <lineage>
        <taxon>Bacteria</taxon>
        <taxon>Bacillati</taxon>
        <taxon>Actinomycetota</taxon>
        <taxon>Actinomycetes</taxon>
        <taxon>Kitasatosporales</taxon>
        <taxon>Streptomycetaceae</taxon>
        <taxon>Streptomyces</taxon>
    </lineage>
</organism>
<keyword evidence="3" id="KW-1185">Reference proteome</keyword>
<sequence length="55" mass="6133">MVHVRGNWREPTNLYTVVALPPGNRKSAVFALLTNPLYEAEKQLKAAMKPVIVEA</sequence>
<dbReference type="Proteomes" id="UP000530403">
    <property type="component" value="Unassembled WGS sequence"/>
</dbReference>